<dbReference type="AlphaFoldDB" id="A0A154P0B1"/>
<dbReference type="EMBL" id="KQ434783">
    <property type="protein sequence ID" value="KZC04688.1"/>
    <property type="molecule type" value="Genomic_DNA"/>
</dbReference>
<feature type="compositionally biased region" description="Basic and acidic residues" evidence="1">
    <location>
        <begin position="1"/>
        <end position="11"/>
    </location>
</feature>
<dbReference type="Proteomes" id="UP000076502">
    <property type="component" value="Unassembled WGS sequence"/>
</dbReference>
<dbReference type="OrthoDB" id="7613871at2759"/>
<feature type="compositionally biased region" description="Basic and acidic residues" evidence="1">
    <location>
        <begin position="139"/>
        <end position="172"/>
    </location>
</feature>
<evidence type="ECO:0000256" key="1">
    <source>
        <dbReference type="SAM" id="MobiDB-lite"/>
    </source>
</evidence>
<evidence type="ECO:0000313" key="2">
    <source>
        <dbReference type="EMBL" id="KZC04688.1"/>
    </source>
</evidence>
<gene>
    <name evidence="2" type="ORF">WN55_09487</name>
</gene>
<organism evidence="2 3">
    <name type="scientific">Dufourea novaeangliae</name>
    <name type="common">Sweat bee</name>
    <dbReference type="NCBI Taxonomy" id="178035"/>
    <lineage>
        <taxon>Eukaryota</taxon>
        <taxon>Metazoa</taxon>
        <taxon>Ecdysozoa</taxon>
        <taxon>Arthropoda</taxon>
        <taxon>Hexapoda</taxon>
        <taxon>Insecta</taxon>
        <taxon>Pterygota</taxon>
        <taxon>Neoptera</taxon>
        <taxon>Endopterygota</taxon>
        <taxon>Hymenoptera</taxon>
        <taxon>Apocrita</taxon>
        <taxon>Aculeata</taxon>
        <taxon>Apoidea</taxon>
        <taxon>Anthophila</taxon>
        <taxon>Halictidae</taxon>
        <taxon>Rophitinae</taxon>
        <taxon>Dufourea</taxon>
    </lineage>
</organism>
<feature type="region of interest" description="Disordered" evidence="1">
    <location>
        <begin position="1"/>
        <end position="25"/>
    </location>
</feature>
<name>A0A154P0B1_DUFNO</name>
<feature type="compositionally biased region" description="Basic and acidic residues" evidence="1">
    <location>
        <begin position="182"/>
        <end position="203"/>
    </location>
</feature>
<feature type="region of interest" description="Disordered" evidence="1">
    <location>
        <begin position="129"/>
        <end position="223"/>
    </location>
</feature>
<protein>
    <submittedName>
        <fullName evidence="2">Uncharacterized protein</fullName>
    </submittedName>
</protein>
<accession>A0A154P0B1</accession>
<proteinExistence type="predicted"/>
<keyword evidence="3" id="KW-1185">Reference proteome</keyword>
<feature type="compositionally biased region" description="Polar residues" evidence="1">
    <location>
        <begin position="213"/>
        <end position="223"/>
    </location>
</feature>
<evidence type="ECO:0000313" key="3">
    <source>
        <dbReference type="Proteomes" id="UP000076502"/>
    </source>
</evidence>
<reference evidence="2 3" key="1">
    <citation type="submission" date="2015-07" db="EMBL/GenBank/DDBJ databases">
        <title>The genome of Dufourea novaeangliae.</title>
        <authorList>
            <person name="Pan H."/>
            <person name="Kapheim K."/>
        </authorList>
    </citation>
    <scope>NUCLEOTIDE SEQUENCE [LARGE SCALE GENOMIC DNA]</scope>
    <source>
        <strain evidence="2">0120121106</strain>
        <tissue evidence="2">Whole body</tissue>
    </source>
</reference>
<sequence>MVEVLERRAREPTGPIKAPRTYAGPGTPVDRCRQVELWLRVSRVLLEDDLLAWRLLASIDRCCSYPPRKVADGGQNFSALGQPRVEDITRVGAAFGRLEIEDAASRENRKKKNGERVVVVVVDTDRDQIGNETEETREESEKVKKVNKQEEHEEQKEQKEQNKPRDKWDKVVHGGGVLSSRLEGRLEPRKGSCERSETGERNVAKRRHGRPCGQQSMDEINGHCSQGEETSRLEFRRCRRFRCSGLCDYWQQRSDPQSVSHTTACFMFLVYFLANFCFTFRVLKFMDAGSSCSTTRRDSQLCD</sequence>